<feature type="compositionally biased region" description="Basic and acidic residues" evidence="1">
    <location>
        <begin position="131"/>
        <end position="151"/>
    </location>
</feature>
<protein>
    <submittedName>
        <fullName evidence="2">Uncharacterized protein</fullName>
    </submittedName>
</protein>
<feature type="compositionally biased region" description="Polar residues" evidence="1">
    <location>
        <begin position="119"/>
        <end position="128"/>
    </location>
</feature>
<feature type="compositionally biased region" description="Basic and acidic residues" evidence="1">
    <location>
        <begin position="425"/>
        <end position="437"/>
    </location>
</feature>
<feature type="compositionally biased region" description="Low complexity" evidence="1">
    <location>
        <begin position="228"/>
        <end position="243"/>
    </location>
</feature>
<gene>
    <name evidence="2" type="ORF">UCRPC4_g05586</name>
</gene>
<reference evidence="2 3" key="1">
    <citation type="submission" date="2015-05" db="EMBL/GenBank/DDBJ databases">
        <title>Distinctive expansion of gene families associated with plant cell wall degradation and secondary metabolism in the genomes of grapevine trunk pathogens.</title>
        <authorList>
            <person name="Lawrence D.P."/>
            <person name="Travadon R."/>
            <person name="Rolshausen P.E."/>
            <person name="Baumgartner K."/>
        </authorList>
    </citation>
    <scope>NUCLEOTIDE SEQUENCE [LARGE SCALE GENOMIC DNA]</scope>
    <source>
        <strain evidence="2">UCRPC4</strain>
    </source>
</reference>
<name>A0A0G2E3Z9_PHACM</name>
<feature type="region of interest" description="Disordered" evidence="1">
    <location>
        <begin position="27"/>
        <end position="243"/>
    </location>
</feature>
<accession>A0A0G2E3Z9</accession>
<organism evidence="2 3">
    <name type="scientific">Phaeomoniella chlamydospora</name>
    <name type="common">Phaeoacremonium chlamydosporum</name>
    <dbReference type="NCBI Taxonomy" id="158046"/>
    <lineage>
        <taxon>Eukaryota</taxon>
        <taxon>Fungi</taxon>
        <taxon>Dikarya</taxon>
        <taxon>Ascomycota</taxon>
        <taxon>Pezizomycotina</taxon>
        <taxon>Eurotiomycetes</taxon>
        <taxon>Chaetothyriomycetidae</taxon>
        <taxon>Phaeomoniellales</taxon>
        <taxon>Phaeomoniellaceae</taxon>
        <taxon>Phaeomoniella</taxon>
    </lineage>
</organism>
<dbReference type="EMBL" id="LCWF01000146">
    <property type="protein sequence ID" value="KKY17444.1"/>
    <property type="molecule type" value="Genomic_DNA"/>
</dbReference>
<reference evidence="2 3" key="2">
    <citation type="submission" date="2015-05" db="EMBL/GenBank/DDBJ databases">
        <authorList>
            <person name="Morales-Cruz A."/>
            <person name="Amrine K.C."/>
            <person name="Cantu D."/>
        </authorList>
    </citation>
    <scope>NUCLEOTIDE SEQUENCE [LARGE SCALE GENOMIC DNA]</scope>
    <source>
        <strain evidence="2">UCRPC4</strain>
    </source>
</reference>
<feature type="compositionally biased region" description="Basic and acidic residues" evidence="1">
    <location>
        <begin position="92"/>
        <end position="116"/>
    </location>
</feature>
<sequence>MHAPIFGSSLGPVPPTPAGWVDEEYARSAAAAAASHPPSLYTNTADVPHGPVAVTLSDEGAATSSGILSSPPVTSNKSSTYGLVRSAAVRDPSAKGIRERRSESRSGKQKETRELEPQSAVSSTSNNPWEEALHAVKPADLDLTKARHGSTERSAATPGPSSARKRPGDLGSGRPTPRLDTGRLSSFEDRITDTPPFSPAVGACPPAASRSRSPVVPPKALPTPPPQQYSRPPSSSSLYAPSSASDRPISHIFHLPNDNVAIPAPLTPRRTAIKAADAEARKRRGDELFSTDASERFNQFLKRENEAESDSERLKLFADFIIFESSLRRGRYSEAWDQGVVDLESIRENIFAKPRAIPRRGSGLRPIVSTSGDTSKRTDPQWWTGYQPMLSPIAASMSNGPDEMDSRGRAPSRWWESQTGSSEGGSRRLEQRSKRETKYMGLPREAREAMQYEMEAIQHDLDNPLDGVNYGADEYPVEKVGLHEQSVSFPGADYDMGLADTPKFGDTNPLATPASKKLDISRLVTLPPPYPRHYPAVQNNHPDLVSYRKHVRAVTNLDELKGRKQKYYDSTVAVNEVAKGEISARKRGFRSNLSDRISQGDVSFAEAAEAEAAFNISIQDEEKKRLQADFESFQNQVLNPLQDLLNDRITSTTTLIGQLEAMISAESELRNPNQTAAEEGDERPETLESLTVLKWLFEAREMLHREMFTVECERSQKYKELVTLPYRQNKNTTKLRDTNAFFTQDEQNQRIKSEEGTAARWQAFLQFIEKHVDDGVQVQLSAFWDIAPNLVSLLQKIPEEDLSELPENSKAASTAEGWYGVQIPSSEQSENPSYEQHPMQYLYSLLDHAEKSTYQFIEAQINLLCLLHEVRCGSVAAHSKLKEAQHLTPFVLATNGDQGMDDPSQQAMKQEQERVQKEKDREEAALTADLKERVGDIESLHREALGSKIESVKDAVKDWLIQTGGWEGMEEE</sequence>
<evidence type="ECO:0000313" key="2">
    <source>
        <dbReference type="EMBL" id="KKY17444.1"/>
    </source>
</evidence>
<dbReference type="AlphaFoldDB" id="A0A0G2E3Z9"/>
<evidence type="ECO:0000256" key="1">
    <source>
        <dbReference type="SAM" id="MobiDB-lite"/>
    </source>
</evidence>
<dbReference type="OrthoDB" id="5367052at2759"/>
<evidence type="ECO:0000313" key="3">
    <source>
        <dbReference type="Proteomes" id="UP000053317"/>
    </source>
</evidence>
<dbReference type="Proteomes" id="UP000053317">
    <property type="component" value="Unassembled WGS sequence"/>
</dbReference>
<feature type="compositionally biased region" description="Pro residues" evidence="1">
    <location>
        <begin position="215"/>
        <end position="227"/>
    </location>
</feature>
<comment type="caution">
    <text evidence="2">The sequence shown here is derived from an EMBL/GenBank/DDBJ whole genome shotgun (WGS) entry which is preliminary data.</text>
</comment>
<keyword evidence="3" id="KW-1185">Reference proteome</keyword>
<proteinExistence type="predicted"/>
<feature type="compositionally biased region" description="Polar residues" evidence="1">
    <location>
        <begin position="62"/>
        <end position="81"/>
    </location>
</feature>
<feature type="region of interest" description="Disordered" evidence="1">
    <location>
        <begin position="362"/>
        <end position="437"/>
    </location>
</feature>
<feature type="region of interest" description="Disordered" evidence="1">
    <location>
        <begin position="1"/>
        <end position="20"/>
    </location>
</feature>